<evidence type="ECO:0008006" key="3">
    <source>
        <dbReference type="Google" id="ProtNLM"/>
    </source>
</evidence>
<dbReference type="OrthoDB" id="2852950at2759"/>
<reference evidence="1" key="1">
    <citation type="submission" date="2020-05" db="EMBL/GenBank/DDBJ databases">
        <title>Mycena genomes resolve the evolution of fungal bioluminescence.</title>
        <authorList>
            <person name="Tsai I.J."/>
        </authorList>
    </citation>
    <scope>NUCLEOTIDE SEQUENCE</scope>
    <source>
        <strain evidence="1">160909Yilan</strain>
    </source>
</reference>
<dbReference type="Proteomes" id="UP000623467">
    <property type="component" value="Unassembled WGS sequence"/>
</dbReference>
<name>A0A8H6XHS5_9AGAR</name>
<dbReference type="AlphaFoldDB" id="A0A8H6XHS5"/>
<gene>
    <name evidence="1" type="ORF">MSAN_02118400</name>
</gene>
<keyword evidence="2" id="KW-1185">Reference proteome</keyword>
<accession>A0A8H6XHS5</accession>
<protein>
    <recommendedName>
        <fullName evidence="3">F-box domain-containing protein</fullName>
    </recommendedName>
</protein>
<evidence type="ECO:0000313" key="1">
    <source>
        <dbReference type="EMBL" id="KAF7340889.1"/>
    </source>
</evidence>
<dbReference type="EMBL" id="JACAZH010000029">
    <property type="protein sequence ID" value="KAF7340889.1"/>
    <property type="molecule type" value="Genomic_DNA"/>
</dbReference>
<comment type="caution">
    <text evidence="1">The sequence shown here is derived from an EMBL/GenBank/DDBJ whole genome shotgun (WGS) entry which is preliminary data.</text>
</comment>
<evidence type="ECO:0000313" key="2">
    <source>
        <dbReference type="Proteomes" id="UP000623467"/>
    </source>
</evidence>
<proteinExistence type="predicted"/>
<sequence>MVLTRRAHREKMEIFRWLPNEILVRIIQQSGTADQATLCRLSKLFRDLCLPVLHRDVTIKGPRAIASFCSAILENPSRADAVRSLTLDVPYYEPDVNHGDLILATLKLMWRLEHLSVSLCTLEDHHWANLLERGQYTQLTSCDLWVPTDAPVILPTRPSDLAVSFLTRHPTLKRVRFIFADRIVPSQSVRVSLPNLEFYRGDAEFIVAIDAICLKAVDLIWYSEDNVENIIVALSSITQPDLPFISSHELRSWGGLRQIVTSLSKHMPHTQTLRLACLRGSLRQDTIRHITESLPRFTGLVHLQIGYYGDFFQMSTPGGSDEDRIVVESWGEACPTLEACCLNYLGWRKVDSRWEEFPIKEFWVLAGLSDIGY</sequence>
<organism evidence="1 2">
    <name type="scientific">Mycena sanguinolenta</name>
    <dbReference type="NCBI Taxonomy" id="230812"/>
    <lineage>
        <taxon>Eukaryota</taxon>
        <taxon>Fungi</taxon>
        <taxon>Dikarya</taxon>
        <taxon>Basidiomycota</taxon>
        <taxon>Agaricomycotina</taxon>
        <taxon>Agaricomycetes</taxon>
        <taxon>Agaricomycetidae</taxon>
        <taxon>Agaricales</taxon>
        <taxon>Marasmiineae</taxon>
        <taxon>Mycenaceae</taxon>
        <taxon>Mycena</taxon>
    </lineage>
</organism>